<feature type="transmembrane region" description="Helical" evidence="8">
    <location>
        <begin position="7"/>
        <end position="27"/>
    </location>
</feature>
<dbReference type="PANTHER" id="PTHR23137:SF6">
    <property type="entry name" value="VESICLE TRANSPORT PROTEIN"/>
    <property type="match status" value="1"/>
</dbReference>
<keyword evidence="5 8" id="KW-1133">Transmembrane helix</keyword>
<evidence type="ECO:0000256" key="1">
    <source>
        <dbReference type="ARBA" id="ARBA00004141"/>
    </source>
</evidence>
<evidence type="ECO:0000256" key="5">
    <source>
        <dbReference type="ARBA" id="ARBA00022989"/>
    </source>
</evidence>
<dbReference type="PROSITE" id="PS51257">
    <property type="entry name" value="PROKAR_LIPOPROTEIN"/>
    <property type="match status" value="1"/>
</dbReference>
<organism evidence="9">
    <name type="scientific">Arcella intermedia</name>
    <dbReference type="NCBI Taxonomy" id="1963864"/>
    <lineage>
        <taxon>Eukaryota</taxon>
        <taxon>Amoebozoa</taxon>
        <taxon>Tubulinea</taxon>
        <taxon>Elardia</taxon>
        <taxon>Arcellinida</taxon>
        <taxon>Sphaerothecina</taxon>
        <taxon>Arcellidae</taxon>
        <taxon>Arcella</taxon>
    </lineage>
</organism>
<keyword evidence="6 8" id="KW-0472">Membrane</keyword>
<dbReference type="PANTHER" id="PTHR23137">
    <property type="entry name" value="VESICLE TRANSPORT PROTEIN-RELATED"/>
    <property type="match status" value="1"/>
</dbReference>
<dbReference type="GO" id="GO:0012505">
    <property type="term" value="C:endomembrane system"/>
    <property type="evidence" value="ECO:0007669"/>
    <property type="project" value="UniProtKB-ARBA"/>
</dbReference>
<protein>
    <recommendedName>
        <fullName evidence="8">Vesicle transport protein</fullName>
    </recommendedName>
</protein>
<evidence type="ECO:0000313" key="9">
    <source>
        <dbReference type="EMBL" id="NDV38200.1"/>
    </source>
</evidence>
<evidence type="ECO:0000256" key="3">
    <source>
        <dbReference type="ARBA" id="ARBA00022692"/>
    </source>
</evidence>
<keyword evidence="4 8" id="KW-0653">Protein transport</keyword>
<comment type="subcellular location">
    <subcellularLocation>
        <location evidence="1 8">Membrane</location>
        <topology evidence="1 8">Multi-pass membrane protein</topology>
    </subcellularLocation>
</comment>
<dbReference type="EMBL" id="GIBP01009231">
    <property type="protein sequence ID" value="NDV38200.1"/>
    <property type="molecule type" value="Transcribed_RNA"/>
</dbReference>
<keyword evidence="2 8" id="KW-0813">Transport</keyword>
<sequence length="138" mass="15298">MSFKQRVIGFGVMAAVSCFIGGIGLYFLFTSKYIEFGVFYTIASICTMVSTLFFVGPKKQLKRMIKPHRAIATGIWVLSMVLTIVFASLAIPAAVLISVILQFLAFLWYSLSYAPFARRIVKKVFSSICPCIKTATAE</sequence>
<evidence type="ECO:0000256" key="6">
    <source>
        <dbReference type="ARBA" id="ARBA00023136"/>
    </source>
</evidence>
<feature type="transmembrane region" description="Helical" evidence="8">
    <location>
        <begin position="95"/>
        <end position="116"/>
    </location>
</feature>
<dbReference type="GO" id="GO:0016192">
    <property type="term" value="P:vesicle-mediated transport"/>
    <property type="evidence" value="ECO:0007669"/>
    <property type="project" value="InterPro"/>
</dbReference>
<reference evidence="9" key="1">
    <citation type="journal article" date="2020" name="J. Eukaryot. Microbiol.">
        <title>De novo Sequencing, Assembly and Annotation of the Transcriptome for the Free-Living Testate Amoeba Arcella intermedia.</title>
        <authorList>
            <person name="Ribeiro G.M."/>
            <person name="Porfirio-Sousa A.L."/>
            <person name="Maurer-Alcala X.X."/>
            <person name="Katz L.A."/>
            <person name="Lahr D.J.G."/>
        </authorList>
    </citation>
    <scope>NUCLEOTIDE SEQUENCE</scope>
</reference>
<feature type="transmembrane region" description="Helical" evidence="8">
    <location>
        <begin position="33"/>
        <end position="56"/>
    </location>
</feature>
<keyword evidence="3 8" id="KW-0812">Transmembrane</keyword>
<evidence type="ECO:0000256" key="7">
    <source>
        <dbReference type="ARBA" id="ARBA00025800"/>
    </source>
</evidence>
<dbReference type="GO" id="GO:0005737">
    <property type="term" value="C:cytoplasm"/>
    <property type="evidence" value="ECO:0007669"/>
    <property type="project" value="UniProtKB-ARBA"/>
</dbReference>
<dbReference type="AlphaFoldDB" id="A0A6B2LMZ2"/>
<dbReference type="GO" id="GO:0015031">
    <property type="term" value="P:protein transport"/>
    <property type="evidence" value="ECO:0007669"/>
    <property type="project" value="UniProtKB-KW"/>
</dbReference>
<feature type="transmembrane region" description="Helical" evidence="8">
    <location>
        <begin position="68"/>
        <end position="89"/>
    </location>
</feature>
<evidence type="ECO:0000256" key="8">
    <source>
        <dbReference type="RuleBase" id="RU363111"/>
    </source>
</evidence>
<dbReference type="InterPro" id="IPR007305">
    <property type="entry name" value="Vesicle_transpt_Got1/SFT2"/>
</dbReference>
<comment type="function">
    <text evidence="8">May be involved in fusion of retrograde transport vesicles derived from an endocytic compartment with the Golgi complex.</text>
</comment>
<evidence type="ECO:0000256" key="4">
    <source>
        <dbReference type="ARBA" id="ARBA00022927"/>
    </source>
</evidence>
<accession>A0A6B2LMZ2</accession>
<dbReference type="GO" id="GO:0016020">
    <property type="term" value="C:membrane"/>
    <property type="evidence" value="ECO:0007669"/>
    <property type="project" value="UniProtKB-SubCell"/>
</dbReference>
<dbReference type="Pfam" id="PF04178">
    <property type="entry name" value="Got1"/>
    <property type="match status" value="1"/>
</dbReference>
<proteinExistence type="inferred from homology"/>
<evidence type="ECO:0000256" key="2">
    <source>
        <dbReference type="ARBA" id="ARBA00022448"/>
    </source>
</evidence>
<dbReference type="InterPro" id="IPR011691">
    <property type="entry name" value="Vesicle_transpt_SFT2"/>
</dbReference>
<comment type="similarity">
    <text evidence="7 8">Belongs to the SFT2 family.</text>
</comment>
<name>A0A6B2LMZ2_9EUKA</name>